<accession>A0A286R9M5</accession>
<evidence type="ECO:0000259" key="3">
    <source>
        <dbReference type="Pfam" id="PF01558"/>
    </source>
</evidence>
<evidence type="ECO:0000256" key="1">
    <source>
        <dbReference type="ARBA" id="ARBA00023002"/>
    </source>
</evidence>
<dbReference type="Gene3D" id="3.40.50.920">
    <property type="match status" value="1"/>
</dbReference>
<dbReference type="Pfam" id="PF01855">
    <property type="entry name" value="POR_N"/>
    <property type="match status" value="1"/>
</dbReference>
<dbReference type="KEGG" id="ttf:THTE_0056"/>
<dbReference type="SUPFAM" id="SSF52518">
    <property type="entry name" value="Thiamin diphosphate-binding fold (THDP-binding)"/>
    <property type="match status" value="1"/>
</dbReference>
<keyword evidence="6" id="KW-1185">Reference proteome</keyword>
<sequence>MEPPISATSNNPAPGGIQKGQGVMEKRVIELEEATVRFSGDSGDGMQLAGTQFTHTSAVAGNDVVTFPDFPAEIRAPRGTKAGVSGFQVHFGAKRVYTPGDKVDALVAMNPAALATSLPDLVPGGLLIVDVDSFSPRDLELAGYKSNPLEDGTVANYQLVTVEITRLTREAVKDLGLTTKEADRCRNFFAMGLVYWIFDRPLEPTLRFIEAKFGKKPIIAEANRRALMAGYHYGETTELIHHRYVVPPVKLPPGTYRNIMGNQALAWGLMAASRLSGCDLFFAGYPITPASDILHELALRREFGVRVFQAEDEIAAVAAAIGASFGGAMAVTASSGPGISLKLEGIGLAVMLELPLLVIDVQRAGPSTGMPTKTEQADLLQAMFGRHGECPVAIVAPRSPADCFDIAIEAWRIAVKHMTPVIILSDAYVANGSEPWRIPNMSSLPRIPVEHPQPVEGQPFLPYARNEWLARPWAIPGTPQLMHRIGGLEKQDGTGAVSYDGDNHQRMVELRAKKVALIAKDYPPQVVEGPKSGKLLIVSWGSTYGSVYSAVQELWATGQDVAFTHLRYLNPLPLDLEDILSRYEHVMVPELNLGQLALLLQAKYLRPVHRVNKVQGRPFTVSELVEAALAILETGEKTSQPSENVVVEYVK</sequence>
<name>A0A286R9M5_9BACT</name>
<organism evidence="5 6">
    <name type="scientific">Thermogutta terrifontis</name>
    <dbReference type="NCBI Taxonomy" id="1331910"/>
    <lineage>
        <taxon>Bacteria</taxon>
        <taxon>Pseudomonadati</taxon>
        <taxon>Planctomycetota</taxon>
        <taxon>Planctomycetia</taxon>
        <taxon>Pirellulales</taxon>
        <taxon>Thermoguttaceae</taxon>
        <taxon>Thermogutta</taxon>
    </lineage>
</organism>
<dbReference type="InterPro" id="IPR022367">
    <property type="entry name" value="2-oxoacid/accept_OxRdtase_asu"/>
</dbReference>
<feature type="domain" description="Pyruvate/ketoisovalerate oxidoreductase catalytic" evidence="3">
    <location>
        <begin position="43"/>
        <end position="231"/>
    </location>
</feature>
<protein>
    <submittedName>
        <fullName evidence="5">2-oxoglutarate oxidoreductase, alpha subunit</fullName>
        <ecNumber evidence="5">1.2.7.3</ecNumber>
    </submittedName>
</protein>
<dbReference type="InterPro" id="IPR019752">
    <property type="entry name" value="Pyrv/ketoisovalerate_OxRed_cat"/>
</dbReference>
<dbReference type="CDD" id="cd07034">
    <property type="entry name" value="TPP_PYR_PFOR_IOR-alpha_like"/>
    <property type="match status" value="1"/>
</dbReference>
<evidence type="ECO:0000313" key="5">
    <source>
        <dbReference type="EMBL" id="ASV72658.1"/>
    </source>
</evidence>
<evidence type="ECO:0000259" key="4">
    <source>
        <dbReference type="Pfam" id="PF01855"/>
    </source>
</evidence>
<dbReference type="Pfam" id="PF01558">
    <property type="entry name" value="POR"/>
    <property type="match status" value="1"/>
</dbReference>
<feature type="compositionally biased region" description="Polar residues" evidence="2">
    <location>
        <begin position="1"/>
        <end position="12"/>
    </location>
</feature>
<dbReference type="EMBL" id="CP018477">
    <property type="protein sequence ID" value="ASV72658.1"/>
    <property type="molecule type" value="Genomic_DNA"/>
</dbReference>
<dbReference type="Proteomes" id="UP000215086">
    <property type="component" value="Chromosome"/>
</dbReference>
<feature type="region of interest" description="Disordered" evidence="2">
    <location>
        <begin position="1"/>
        <end position="21"/>
    </location>
</feature>
<dbReference type="InterPro" id="IPR002869">
    <property type="entry name" value="Pyrv_flavodox_OxRed_cen"/>
</dbReference>
<proteinExistence type="predicted"/>
<dbReference type="GO" id="GO:0006979">
    <property type="term" value="P:response to oxidative stress"/>
    <property type="evidence" value="ECO:0007669"/>
    <property type="project" value="TreeGrafter"/>
</dbReference>
<dbReference type="NCBIfam" id="TIGR03710">
    <property type="entry name" value="OAFO_sf"/>
    <property type="match status" value="1"/>
</dbReference>
<dbReference type="SUPFAM" id="SSF52922">
    <property type="entry name" value="TK C-terminal domain-like"/>
    <property type="match status" value="1"/>
</dbReference>
<evidence type="ECO:0000313" key="6">
    <source>
        <dbReference type="Proteomes" id="UP000215086"/>
    </source>
</evidence>
<reference evidence="5 6" key="1">
    <citation type="journal article" name="Front. Microbiol.">
        <title>Sugar Metabolism of the First Thermophilic Planctomycete Thermogutta terrifontis: Comparative Genomic and Transcriptomic Approaches.</title>
        <authorList>
            <person name="Elcheninov A.G."/>
            <person name="Menzel P."/>
            <person name="Gudbergsdottir S.R."/>
            <person name="Slesarev A.I."/>
            <person name="Kadnikov V.V."/>
            <person name="Krogh A."/>
            <person name="Bonch-Osmolovskaya E.A."/>
            <person name="Peng X."/>
            <person name="Kublanov I.V."/>
        </authorList>
    </citation>
    <scope>NUCLEOTIDE SEQUENCE [LARGE SCALE GENOMIC DNA]</scope>
    <source>
        <strain evidence="5 6">R1</strain>
    </source>
</reference>
<dbReference type="GO" id="GO:0047553">
    <property type="term" value="F:2-oxoglutarate synthase activity"/>
    <property type="evidence" value="ECO:0007669"/>
    <property type="project" value="UniProtKB-EC"/>
</dbReference>
<dbReference type="InterPro" id="IPR002880">
    <property type="entry name" value="Pyrv_Fd/Flavodoxin_OxRdtase_N"/>
</dbReference>
<gene>
    <name evidence="5" type="ORF">THTE_0056</name>
</gene>
<dbReference type="PANTHER" id="PTHR32154">
    <property type="entry name" value="PYRUVATE-FLAVODOXIN OXIDOREDUCTASE-RELATED"/>
    <property type="match status" value="1"/>
</dbReference>
<dbReference type="Gene3D" id="3.40.50.970">
    <property type="match status" value="1"/>
</dbReference>
<dbReference type="AlphaFoldDB" id="A0A286R9M5"/>
<dbReference type="InterPro" id="IPR029061">
    <property type="entry name" value="THDP-binding"/>
</dbReference>
<evidence type="ECO:0000256" key="2">
    <source>
        <dbReference type="SAM" id="MobiDB-lite"/>
    </source>
</evidence>
<dbReference type="PANTHER" id="PTHR32154:SF20">
    <property type="entry name" value="2-OXOGLUTARATE OXIDOREDUCTASE SUBUNIT KORA"/>
    <property type="match status" value="1"/>
</dbReference>
<dbReference type="InterPro" id="IPR009014">
    <property type="entry name" value="Transketo_C/PFOR_II"/>
</dbReference>
<dbReference type="SUPFAM" id="SSF53323">
    <property type="entry name" value="Pyruvate-ferredoxin oxidoreductase, PFOR, domain III"/>
    <property type="match status" value="1"/>
</dbReference>
<dbReference type="InterPro" id="IPR050722">
    <property type="entry name" value="Pyruvate:ferred/Flavod_OxRd"/>
</dbReference>
<dbReference type="FunFam" id="3.40.50.970:FF:000022">
    <property type="entry name" value="2-oxoglutarate ferredoxin oxidoreductase alpha subunit"/>
    <property type="match status" value="1"/>
</dbReference>
<keyword evidence="1 5" id="KW-0560">Oxidoreductase</keyword>
<feature type="domain" description="Pyruvate flavodoxin/ferredoxin oxidoreductase pyrimidine binding" evidence="4">
    <location>
        <begin position="281"/>
        <end position="442"/>
    </location>
</feature>
<dbReference type="Gene3D" id="3.40.920.10">
    <property type="entry name" value="Pyruvate-ferredoxin oxidoreductase, PFOR, domain III"/>
    <property type="match status" value="1"/>
</dbReference>
<dbReference type="EC" id="1.2.7.3" evidence="5"/>